<protein>
    <submittedName>
        <fullName evidence="1">Phage tail protein</fullName>
    </submittedName>
</protein>
<dbReference type="EMBL" id="CP119528">
    <property type="protein sequence ID" value="WER42843.1"/>
    <property type="molecule type" value="Genomic_DNA"/>
</dbReference>
<reference evidence="1 2" key="1">
    <citation type="submission" date="2023-03" db="EMBL/GenBank/DDBJ databases">
        <title>Complete genome sequence of an Enterococcus faecalis urinary isolate.</title>
        <authorList>
            <person name="Brauer A.L."/>
            <person name="Armbruster C.E."/>
        </authorList>
    </citation>
    <scope>NUCLEOTIDE SEQUENCE [LARGE SCALE GENOMIC DNA]</scope>
    <source>
        <strain evidence="1 2">3143</strain>
    </source>
</reference>
<gene>
    <name evidence="1" type="ORF">P0083_00510</name>
</gene>
<dbReference type="NCBIfam" id="TIGR01633">
    <property type="entry name" value="phi3626_gp14_N"/>
    <property type="match status" value="1"/>
</dbReference>
<proteinExistence type="predicted"/>
<dbReference type="RefSeq" id="WP_216416516.1">
    <property type="nucleotide sequence ID" value="NZ_CP076488.1"/>
</dbReference>
<sequence>MDLTNYPYFQFRGKKSNEFSMRIRNEMTFTIPEAALQFTEIDGRNSDVIYDKGKYNDIEKVFPVRLYKQPDTTIAAQLRDIAAWLYLSKDYAPLIFSEYSEYYYKALGYSKVDAADKTRSWLDVDFVFKCQPFVFRLDGDDERDIKSGGGIRNPEAFSSLPIITFNKTSSTQDSNIYINGQQFRIAKEAGTGKITLDCEEGIAYKDGGVNITKYCFLNTDGYNPITLPPGESIINYTYITDFKIKPKWRALAV</sequence>
<organism evidence="1 2">
    <name type="scientific">Enterococcus faecalis</name>
    <name type="common">Streptococcus faecalis</name>
    <dbReference type="NCBI Taxonomy" id="1351"/>
    <lineage>
        <taxon>Bacteria</taxon>
        <taxon>Bacillati</taxon>
        <taxon>Bacillota</taxon>
        <taxon>Bacilli</taxon>
        <taxon>Lactobacillales</taxon>
        <taxon>Enterococcaceae</taxon>
        <taxon>Enterococcus</taxon>
    </lineage>
</organism>
<dbReference type="Proteomes" id="UP001222182">
    <property type="component" value="Chromosome"/>
</dbReference>
<dbReference type="AlphaFoldDB" id="A0ABD7XNI5"/>
<evidence type="ECO:0000313" key="1">
    <source>
        <dbReference type="EMBL" id="WER42843.1"/>
    </source>
</evidence>
<accession>A0ABD7XNI5</accession>
<dbReference type="InterPro" id="IPR006520">
    <property type="entry name" value="Dit_BPSPP_N"/>
</dbReference>
<evidence type="ECO:0000313" key="2">
    <source>
        <dbReference type="Proteomes" id="UP001222182"/>
    </source>
</evidence>
<name>A0ABD7XNI5_ENTFL</name>